<dbReference type="EMBL" id="VSSQ01075597">
    <property type="protein sequence ID" value="MPN26158.1"/>
    <property type="molecule type" value="Genomic_DNA"/>
</dbReference>
<protein>
    <submittedName>
        <fullName evidence="1">Uncharacterized protein</fullName>
    </submittedName>
</protein>
<accession>A0A645GGU8</accession>
<reference evidence="1" key="1">
    <citation type="submission" date="2019-08" db="EMBL/GenBank/DDBJ databases">
        <authorList>
            <person name="Kucharzyk K."/>
            <person name="Murdoch R.W."/>
            <person name="Higgins S."/>
            <person name="Loffler F."/>
        </authorList>
    </citation>
    <scope>NUCLEOTIDE SEQUENCE</scope>
</reference>
<evidence type="ECO:0000313" key="1">
    <source>
        <dbReference type="EMBL" id="MPN26158.1"/>
    </source>
</evidence>
<comment type="caution">
    <text evidence="1">The sequence shown here is derived from an EMBL/GenBank/DDBJ whole genome shotgun (WGS) entry which is preliminary data.</text>
</comment>
<organism evidence="1">
    <name type="scientific">bioreactor metagenome</name>
    <dbReference type="NCBI Taxonomy" id="1076179"/>
    <lineage>
        <taxon>unclassified sequences</taxon>
        <taxon>metagenomes</taxon>
        <taxon>ecological metagenomes</taxon>
    </lineage>
</organism>
<sequence length="122" mass="13853">MQDIFCLIKPGERNVVIHFRIIFVCKRNLFPPIKVFGLPQQQGVISRIGSYRIQLGLCNRTIDICLGDIGFQFVLGNSGIEPAYFQLLLLLRFPSGRFGIENIEINIQPCPRIPRSVETHIG</sequence>
<name>A0A645GGU8_9ZZZZ</name>
<proteinExistence type="predicted"/>
<dbReference type="AlphaFoldDB" id="A0A645GGU8"/>
<gene>
    <name evidence="1" type="ORF">SDC9_173582</name>
</gene>